<evidence type="ECO:0008006" key="3">
    <source>
        <dbReference type="Google" id="ProtNLM"/>
    </source>
</evidence>
<gene>
    <name evidence="1" type="ORF">DNU06_03420</name>
</gene>
<protein>
    <recommendedName>
        <fullName evidence="3">Outer membrane protein beta-barrel domain-containing protein</fullName>
    </recommendedName>
</protein>
<organism evidence="1 2">
    <name type="scientific">Putridiphycobacter roseus</name>
    <dbReference type="NCBI Taxonomy" id="2219161"/>
    <lineage>
        <taxon>Bacteria</taxon>
        <taxon>Pseudomonadati</taxon>
        <taxon>Bacteroidota</taxon>
        <taxon>Flavobacteriia</taxon>
        <taxon>Flavobacteriales</taxon>
        <taxon>Crocinitomicaceae</taxon>
        <taxon>Putridiphycobacter</taxon>
    </lineage>
</organism>
<name>A0A2W1N5L5_9FLAO</name>
<evidence type="ECO:0000313" key="1">
    <source>
        <dbReference type="EMBL" id="PZE18890.1"/>
    </source>
</evidence>
<dbReference type="AlphaFoldDB" id="A0A2W1N5L5"/>
<dbReference type="OrthoDB" id="1509308at2"/>
<keyword evidence="2" id="KW-1185">Reference proteome</keyword>
<evidence type="ECO:0000313" key="2">
    <source>
        <dbReference type="Proteomes" id="UP000249248"/>
    </source>
</evidence>
<comment type="caution">
    <text evidence="1">The sequence shown here is derived from an EMBL/GenBank/DDBJ whole genome shotgun (WGS) entry which is preliminary data.</text>
</comment>
<dbReference type="EMBL" id="QKSB01000001">
    <property type="protein sequence ID" value="PZE18890.1"/>
    <property type="molecule type" value="Genomic_DNA"/>
</dbReference>
<sequence length="187" mass="21854">MIRILFLFILFNAFGLWGQSNKAYFGKRFEVGTSLTYFSDNGDQSGIYKYQEFSWNVNVKMSLSKRFSFGLQVIPILTKTYKGGLSKKEPFNFYGFFVQGNVLTVQNFNFLLETSFNQSNMLQNILGEPKTEEGIYYWGFGGSAELYSKKRWGFEIGFYNYQILNKIEYKSNYTQYILGVNYRIGKI</sequence>
<dbReference type="RefSeq" id="WP_111061792.1">
    <property type="nucleotide sequence ID" value="NZ_JBHUCU010000007.1"/>
</dbReference>
<dbReference type="Proteomes" id="UP000249248">
    <property type="component" value="Unassembled WGS sequence"/>
</dbReference>
<proteinExistence type="predicted"/>
<accession>A0A2W1N5L5</accession>
<reference evidence="1 2" key="1">
    <citation type="submission" date="2018-06" db="EMBL/GenBank/DDBJ databases">
        <title>The draft genome sequence of Crocinitomix sp. SM1701.</title>
        <authorList>
            <person name="Zhang X."/>
        </authorList>
    </citation>
    <scope>NUCLEOTIDE SEQUENCE [LARGE SCALE GENOMIC DNA]</scope>
    <source>
        <strain evidence="1 2">SM1701</strain>
    </source>
</reference>